<keyword evidence="1" id="KW-0732">Signal</keyword>
<sequence length="142" mass="15427">MTRTNISAMTLVLATLFAGQAMASNSDTLLTREHVKAELAQAVRSGNIVTGESSARLNEQFPQMYAQQQATSDVTRDQVKAELAEAIQAGNMVIGESGARLNEVLPNNYSTQSDVAIKSREQVKTELAESVRSGELYRHIEA</sequence>
<dbReference type="OrthoDB" id="8656910at2"/>
<dbReference type="RefSeq" id="WP_102069420.1">
    <property type="nucleotide sequence ID" value="NZ_PDNV01000004.1"/>
</dbReference>
<evidence type="ECO:0000313" key="2">
    <source>
        <dbReference type="EMBL" id="PLC54650.1"/>
    </source>
</evidence>
<keyword evidence="3" id="KW-1185">Reference proteome</keyword>
<name>A0A2N4UI29_9BURK</name>
<comment type="caution">
    <text evidence="2">The sequence shown here is derived from an EMBL/GenBank/DDBJ whole genome shotgun (WGS) entry which is preliminary data.</text>
</comment>
<feature type="chain" id="PRO_5014950270" description="DUF4148 domain-containing protein" evidence="1">
    <location>
        <begin position="24"/>
        <end position="142"/>
    </location>
</feature>
<protein>
    <recommendedName>
        <fullName evidence="4">DUF4148 domain-containing protein</fullName>
    </recommendedName>
</protein>
<dbReference type="InterPro" id="IPR025421">
    <property type="entry name" value="DUF4148"/>
</dbReference>
<reference evidence="2 3" key="1">
    <citation type="submission" date="2017-10" db="EMBL/GenBank/DDBJ databases">
        <title>Two draft genome sequences of Pusillimonas sp. strains isolated from a nitrate- and radionuclide-contaminated groundwater in Russia.</title>
        <authorList>
            <person name="Grouzdev D.S."/>
            <person name="Tourova T.P."/>
            <person name="Goeva M.A."/>
            <person name="Babich T.L."/>
            <person name="Sokolova D.S."/>
            <person name="Abdullin R."/>
            <person name="Poltaraus A.B."/>
            <person name="Toshchakov S.V."/>
            <person name="Nazina T.N."/>
        </authorList>
    </citation>
    <scope>NUCLEOTIDE SEQUENCE [LARGE SCALE GENOMIC DNA]</scope>
    <source>
        <strain evidence="2 3">JR1/69-2-13</strain>
    </source>
</reference>
<organism evidence="2 3">
    <name type="scientific">Pollutimonas nitritireducens</name>
    <dbReference type="NCBI Taxonomy" id="2045209"/>
    <lineage>
        <taxon>Bacteria</taxon>
        <taxon>Pseudomonadati</taxon>
        <taxon>Pseudomonadota</taxon>
        <taxon>Betaproteobacteria</taxon>
        <taxon>Burkholderiales</taxon>
        <taxon>Alcaligenaceae</taxon>
        <taxon>Pollutimonas</taxon>
    </lineage>
</organism>
<dbReference type="Pfam" id="PF13663">
    <property type="entry name" value="DUF4148"/>
    <property type="match status" value="1"/>
</dbReference>
<feature type="signal peptide" evidence="1">
    <location>
        <begin position="1"/>
        <end position="23"/>
    </location>
</feature>
<evidence type="ECO:0000256" key="1">
    <source>
        <dbReference type="SAM" id="SignalP"/>
    </source>
</evidence>
<gene>
    <name evidence="2" type="ORF">CR155_07810</name>
</gene>
<dbReference type="AlphaFoldDB" id="A0A2N4UI29"/>
<dbReference type="Proteomes" id="UP000234328">
    <property type="component" value="Unassembled WGS sequence"/>
</dbReference>
<accession>A0A2N4UI29</accession>
<evidence type="ECO:0000313" key="3">
    <source>
        <dbReference type="Proteomes" id="UP000234328"/>
    </source>
</evidence>
<dbReference type="EMBL" id="PDNV01000004">
    <property type="protein sequence ID" value="PLC54650.1"/>
    <property type="molecule type" value="Genomic_DNA"/>
</dbReference>
<evidence type="ECO:0008006" key="4">
    <source>
        <dbReference type="Google" id="ProtNLM"/>
    </source>
</evidence>
<proteinExistence type="predicted"/>